<evidence type="ECO:0000313" key="2">
    <source>
        <dbReference type="Proteomes" id="UP001212841"/>
    </source>
</evidence>
<dbReference type="GO" id="GO:0006888">
    <property type="term" value="P:endoplasmic reticulum to Golgi vesicle-mediated transport"/>
    <property type="evidence" value="ECO:0007669"/>
    <property type="project" value="InterPro"/>
</dbReference>
<dbReference type="GO" id="GO:0006890">
    <property type="term" value="P:retrograde vesicle-mediated transport, Golgi to endoplasmic reticulum"/>
    <property type="evidence" value="ECO:0007669"/>
    <property type="project" value="InterPro"/>
</dbReference>
<dbReference type="Pfam" id="PF04437">
    <property type="entry name" value="RINT1_TIP1"/>
    <property type="match status" value="1"/>
</dbReference>
<dbReference type="PROSITE" id="PS51386">
    <property type="entry name" value="RINT1_TIP20"/>
    <property type="match status" value="1"/>
</dbReference>
<dbReference type="PANTHER" id="PTHR13520:SF0">
    <property type="entry name" value="RAD50-INTERACTING PROTEIN 1"/>
    <property type="match status" value="1"/>
</dbReference>
<keyword evidence="2" id="KW-1185">Reference proteome</keyword>
<dbReference type="GO" id="GO:0060628">
    <property type="term" value="P:regulation of ER to Golgi vesicle-mediated transport"/>
    <property type="evidence" value="ECO:0007669"/>
    <property type="project" value="TreeGrafter"/>
</dbReference>
<dbReference type="PANTHER" id="PTHR13520">
    <property type="entry name" value="RAD50-INTERACTING PROTEIN 1 RINT-1"/>
    <property type="match status" value="1"/>
</dbReference>
<dbReference type="GO" id="GO:0070939">
    <property type="term" value="C:Dsl1/NZR complex"/>
    <property type="evidence" value="ECO:0007669"/>
    <property type="project" value="InterPro"/>
</dbReference>
<name>A0AAD5SK44_9FUNG</name>
<comment type="caution">
    <text evidence="1">The sequence shown here is derived from an EMBL/GenBank/DDBJ whole genome shotgun (WGS) entry which is preliminary data.</text>
</comment>
<accession>A0AAD5SK44</accession>
<dbReference type="InterPro" id="IPR042044">
    <property type="entry name" value="EXOC6PINT-1/Sec15/Tip20_C_dom2"/>
</dbReference>
<evidence type="ECO:0008006" key="3">
    <source>
        <dbReference type="Google" id="ProtNLM"/>
    </source>
</evidence>
<protein>
    <recommendedName>
        <fullName evidence="3">RAD50-interacting protein 1</fullName>
    </recommendedName>
</protein>
<dbReference type="Gene3D" id="1.20.58.670">
    <property type="entry name" value="Dsl1p vesicle tethering complex, Tip20p subunit, domain D"/>
    <property type="match status" value="1"/>
</dbReference>
<sequence length="771" mass="87662">MQRNDCATNLNALLPELSSLSFTLQPFLSSKIAEKAVLAEKVRLLDEQVPIRVRDAIAEANNVRTTLQRLRTTRSHLQQKLIERDASEHYQQTLAYLCSTQEKLRRLQAAREYVGLLLKVDELSNLVKERLDSNPKAAMTPYNQLRQLAVPSHAKEMDEGEHHLAIGSNLQHFRTYMKDTLNQCHADLSTKLSKKLELALDSLGWPNVINASSKTADQLHAFREAFFEMLSLEAPTFPDADNTLVPETILAPIDVMLRLPTLHFKYHFMGTKPTNRLDKPEWAFTKVLALLRDHTPFLCGPVQSILNDLHYDEHDAKNEFTRGLLTVVTQRLRLDAPKLLAEPQLLSHAIGETLLFDKAIREVHLYVPRAGTEWKGCIDVFTENAEWFRAWLAVELEAAKIRFEDIVKAEDAWDLAYGTMGDVDDAKLTKCAEAFVILLEAVTEQYQLLPNFPHRMAFFSEIQLALLEDFLQEVRNGVEEHISTSIPSIVASELSSKGSGIQSLCRYMTSLEHISSTLREWGEETFFLTMWDDLQKRQAEPDANGMIFDEVVSAYETLRSRIEKLIVEEVHQIFADKSWEYDRKRNWTKLVTAIPTDTKLADISPEICEALEGLSYILPAIADHLPASMFQNILRTIAGKVDDHLFERVVLRGEFNEQGGVQFRTDMVSGLWGGVLRKWTRKPENLFRRTKEATILLTLPAMSHNSSAVLMTGATSSSVQWSLSLVGTVIFGDDPKRIEKVLDDIGISKLSLEEVKKVLQRRVEMRTLWDG</sequence>
<dbReference type="EMBL" id="JADGJD010000033">
    <property type="protein sequence ID" value="KAJ3056442.1"/>
    <property type="molecule type" value="Genomic_DNA"/>
</dbReference>
<dbReference type="AlphaFoldDB" id="A0AAD5SK44"/>
<evidence type="ECO:0000313" key="1">
    <source>
        <dbReference type="EMBL" id="KAJ3056442.1"/>
    </source>
</evidence>
<gene>
    <name evidence="1" type="ORF">HK097_006933</name>
</gene>
<proteinExistence type="predicted"/>
<dbReference type="Proteomes" id="UP001212841">
    <property type="component" value="Unassembled WGS sequence"/>
</dbReference>
<organism evidence="1 2">
    <name type="scientific">Rhizophlyctis rosea</name>
    <dbReference type="NCBI Taxonomy" id="64517"/>
    <lineage>
        <taxon>Eukaryota</taxon>
        <taxon>Fungi</taxon>
        <taxon>Fungi incertae sedis</taxon>
        <taxon>Chytridiomycota</taxon>
        <taxon>Chytridiomycota incertae sedis</taxon>
        <taxon>Chytridiomycetes</taxon>
        <taxon>Rhizophlyctidales</taxon>
        <taxon>Rhizophlyctidaceae</taxon>
        <taxon>Rhizophlyctis</taxon>
    </lineage>
</organism>
<dbReference type="InterPro" id="IPR007528">
    <property type="entry name" value="RINT1_Tip20"/>
</dbReference>
<reference evidence="1" key="1">
    <citation type="submission" date="2020-05" db="EMBL/GenBank/DDBJ databases">
        <title>Phylogenomic resolution of chytrid fungi.</title>
        <authorList>
            <person name="Stajich J.E."/>
            <person name="Amses K."/>
            <person name="Simmons R."/>
            <person name="Seto K."/>
            <person name="Myers J."/>
            <person name="Bonds A."/>
            <person name="Quandt C.A."/>
            <person name="Barry K."/>
            <person name="Liu P."/>
            <person name="Grigoriev I."/>
            <person name="Longcore J.E."/>
            <person name="James T.Y."/>
        </authorList>
    </citation>
    <scope>NUCLEOTIDE SEQUENCE</scope>
    <source>
        <strain evidence="1">JEL0318</strain>
    </source>
</reference>